<evidence type="ECO:0000313" key="4">
    <source>
        <dbReference type="EMBL" id="VFK59101.1"/>
    </source>
</evidence>
<organism evidence="4">
    <name type="scientific">Candidatus Kentrum sp. TUN</name>
    <dbReference type="NCBI Taxonomy" id="2126343"/>
    <lineage>
        <taxon>Bacteria</taxon>
        <taxon>Pseudomonadati</taxon>
        <taxon>Pseudomonadota</taxon>
        <taxon>Gammaproteobacteria</taxon>
        <taxon>Candidatus Kentrum</taxon>
    </lineage>
</organism>
<dbReference type="EMBL" id="CAADFV010000159">
    <property type="protein sequence ID" value="VFK67801.1"/>
    <property type="molecule type" value="Genomic_DNA"/>
</dbReference>
<dbReference type="Gene3D" id="3.40.605.10">
    <property type="entry name" value="Aldehyde Dehydrogenase, Chain A, domain 1"/>
    <property type="match status" value="1"/>
</dbReference>
<comment type="similarity">
    <text evidence="1">Belongs to the aldehyde dehydrogenase family.</text>
</comment>
<dbReference type="CDD" id="cd07078">
    <property type="entry name" value="ALDH"/>
    <property type="match status" value="1"/>
</dbReference>
<accession>A0A450ZZA1</accession>
<sequence length="457" mass="50779">MKLESINPSEYKCIGEIEISNEQDVREKVELANKAKSIWKKTPLKTRIELLRPIFDEFARRKEELAELESREMGMPLGDAIEDIDDTMSYVQWYFEHAEQYLGPEITYETDKEIHTVYHEPIGVTAVVIPWNFPFSMSVWAVLQGLIAGNVIVMKHSEECPLSGKFIENVFSDHHLPEGVFNEIYGGAEVGRILVHQSVDMIQFTGSTATGRFLYEVAGKRFLKANMELGGSAPGVIFEDADFGETLTTVCNLRLFNAGQCCDGLKRLLVHESIASQVEKELTNLFSRTVVCDALNPTTDVGPLVSKKQLERLVAQVQDALLQGAKILVGGKSLEEELGGAFYQPTLLKDVSSKMRVWQEEVFGPVLPIVTFSNEEEAIRLANDTLYGLGAYIFTGDTDRAQRVAHAIDSGVVGINGCSYFSPSSPFGGYKGSGFGREHGKYGFYEVTRTKVIATTK</sequence>
<dbReference type="AlphaFoldDB" id="A0A450ZZA1"/>
<gene>
    <name evidence="5" type="ORF">BECKTUN1418E_GA0071001_11592</name>
    <name evidence="4" type="ORF">BECKTUN1418F_GA0071002_11642</name>
</gene>
<dbReference type="Pfam" id="PF00171">
    <property type="entry name" value="Aldedh"/>
    <property type="match status" value="1"/>
</dbReference>
<name>A0A450ZZA1_9GAMM</name>
<dbReference type="FunFam" id="3.40.309.10:FF:000009">
    <property type="entry name" value="Aldehyde dehydrogenase A"/>
    <property type="match status" value="1"/>
</dbReference>
<dbReference type="SUPFAM" id="SSF53720">
    <property type="entry name" value="ALDH-like"/>
    <property type="match status" value="1"/>
</dbReference>
<reference evidence="4" key="1">
    <citation type="submission" date="2019-02" db="EMBL/GenBank/DDBJ databases">
        <authorList>
            <person name="Gruber-Vodicka R. H."/>
            <person name="Seah K. B. B."/>
        </authorList>
    </citation>
    <scope>NUCLEOTIDE SEQUENCE</scope>
    <source>
        <strain evidence="5">BECK_BY2</strain>
        <strain evidence="4">BECK_BY3</strain>
    </source>
</reference>
<evidence type="ECO:0000256" key="1">
    <source>
        <dbReference type="ARBA" id="ARBA00009986"/>
    </source>
</evidence>
<feature type="domain" description="Aldehyde dehydrogenase" evidence="3">
    <location>
        <begin position="3"/>
        <end position="453"/>
    </location>
</feature>
<dbReference type="InterPro" id="IPR016162">
    <property type="entry name" value="Ald_DH_N"/>
</dbReference>
<keyword evidence="2" id="KW-0560">Oxidoreductase</keyword>
<dbReference type="PANTHER" id="PTHR42804:SF1">
    <property type="entry name" value="ALDEHYDE DEHYDROGENASE-RELATED"/>
    <property type="match status" value="1"/>
</dbReference>
<evidence type="ECO:0000313" key="5">
    <source>
        <dbReference type="EMBL" id="VFK67801.1"/>
    </source>
</evidence>
<dbReference type="PANTHER" id="PTHR42804">
    <property type="entry name" value="ALDEHYDE DEHYDROGENASE"/>
    <property type="match status" value="1"/>
</dbReference>
<dbReference type="Gene3D" id="3.40.309.10">
    <property type="entry name" value="Aldehyde Dehydrogenase, Chain A, domain 2"/>
    <property type="match status" value="1"/>
</dbReference>
<proteinExistence type="inferred from homology"/>
<dbReference type="InterPro" id="IPR016163">
    <property type="entry name" value="Ald_DH_C"/>
</dbReference>
<dbReference type="GO" id="GO:0016620">
    <property type="term" value="F:oxidoreductase activity, acting on the aldehyde or oxo group of donors, NAD or NADP as acceptor"/>
    <property type="evidence" value="ECO:0007669"/>
    <property type="project" value="InterPro"/>
</dbReference>
<dbReference type="InterPro" id="IPR015590">
    <property type="entry name" value="Aldehyde_DH_dom"/>
</dbReference>
<evidence type="ECO:0000259" key="3">
    <source>
        <dbReference type="Pfam" id="PF00171"/>
    </source>
</evidence>
<dbReference type="EMBL" id="CAADFY010000164">
    <property type="protein sequence ID" value="VFK59101.1"/>
    <property type="molecule type" value="Genomic_DNA"/>
</dbReference>
<evidence type="ECO:0000256" key="2">
    <source>
        <dbReference type="ARBA" id="ARBA00023002"/>
    </source>
</evidence>
<dbReference type="InterPro" id="IPR016161">
    <property type="entry name" value="Ald_DH/histidinol_DH"/>
</dbReference>
<protein>
    <submittedName>
        <fullName evidence="4">Succinyl-CoA reductase</fullName>
    </submittedName>
</protein>